<evidence type="ECO:0000313" key="3">
    <source>
        <dbReference type="Proteomes" id="UP001201980"/>
    </source>
</evidence>
<proteinExistence type="predicted"/>
<dbReference type="Pfam" id="PF10042">
    <property type="entry name" value="DUF2278"/>
    <property type="match status" value="1"/>
</dbReference>
<organism evidence="2 3">
    <name type="scientific">Zalerion maritima</name>
    <dbReference type="NCBI Taxonomy" id="339359"/>
    <lineage>
        <taxon>Eukaryota</taxon>
        <taxon>Fungi</taxon>
        <taxon>Dikarya</taxon>
        <taxon>Ascomycota</taxon>
        <taxon>Pezizomycotina</taxon>
        <taxon>Sordariomycetes</taxon>
        <taxon>Lulworthiomycetidae</taxon>
        <taxon>Lulworthiales</taxon>
        <taxon>Lulworthiaceae</taxon>
        <taxon>Zalerion</taxon>
    </lineage>
</organism>
<dbReference type="SUPFAM" id="SSF74853">
    <property type="entry name" value="Lamin A/C globular tail domain"/>
    <property type="match status" value="1"/>
</dbReference>
<dbReference type="EMBL" id="JAKWBI020000056">
    <property type="protein sequence ID" value="KAJ2904331.1"/>
    <property type="molecule type" value="Genomic_DNA"/>
</dbReference>
<dbReference type="AlphaFoldDB" id="A0AAD5RV30"/>
<keyword evidence="3" id="KW-1185">Reference proteome</keyword>
<name>A0AAD5RV30_9PEZI</name>
<dbReference type="Proteomes" id="UP001201980">
    <property type="component" value="Unassembled WGS sequence"/>
</dbReference>
<feature type="region of interest" description="Disordered" evidence="1">
    <location>
        <begin position="229"/>
        <end position="254"/>
    </location>
</feature>
<feature type="compositionally biased region" description="Pro residues" evidence="1">
    <location>
        <begin position="236"/>
        <end position="254"/>
    </location>
</feature>
<comment type="caution">
    <text evidence="2">The sequence shown here is derived from an EMBL/GenBank/DDBJ whole genome shotgun (WGS) entry which is preliminary data.</text>
</comment>
<dbReference type="InterPro" id="IPR019268">
    <property type="entry name" value="DUF2278"/>
</dbReference>
<dbReference type="InterPro" id="IPR036415">
    <property type="entry name" value="Lamin_tail_dom_sf"/>
</dbReference>
<evidence type="ECO:0000313" key="2">
    <source>
        <dbReference type="EMBL" id="KAJ2904331.1"/>
    </source>
</evidence>
<evidence type="ECO:0000256" key="1">
    <source>
        <dbReference type="SAM" id="MobiDB-lite"/>
    </source>
</evidence>
<protein>
    <recommendedName>
        <fullName evidence="4">LTD domain-containing protein</fullName>
    </recommendedName>
</protein>
<evidence type="ECO:0008006" key="4">
    <source>
        <dbReference type="Google" id="ProtNLM"/>
    </source>
</evidence>
<sequence>MGLSEPYGVWACKPLRLDLDDDSNPHIHLYYTDAAKGDNPSRPYRVSINVRSASAGEKRLAYWSNPNFIHPLTSRVPQDLKFHEIPSPSVSGTASAGGFALDYLRDNILTLSEGKLLEYQVPGDDNDLVDHIWGILKQAIADNSKVYLWGEQFDDKTGIHQIHMNQGNLAPYNRENGTWQDGGFMVQNKDPSAGGGRAWHAVFLAFGVQVPDTTYPDGEPAAGAKNLSRLLEPNGPAHPGPGPGPGPVPEPLPLPNLPHRLEIVACLANPVGRDGIDNPEIVTVQNPSTAAESIVLRGWSITNKFNDRSLVPDGVVLGPGEPCSFAVSPLCPLSNKGSSITLWSPNGHAVDIVSYKSGDAQSGKVIKFE</sequence>
<accession>A0AAD5RV30</accession>
<gene>
    <name evidence="2" type="ORF">MKZ38_008247</name>
</gene>
<reference evidence="2" key="1">
    <citation type="submission" date="2022-07" db="EMBL/GenBank/DDBJ databases">
        <title>Draft genome sequence of Zalerion maritima ATCC 34329, a (micro)plastics degrading marine fungus.</title>
        <authorList>
            <person name="Paco A."/>
            <person name="Goncalves M.F.M."/>
            <person name="Rocha-Santos T.A.P."/>
            <person name="Alves A."/>
        </authorList>
    </citation>
    <scope>NUCLEOTIDE SEQUENCE</scope>
    <source>
        <strain evidence="2">ATCC 34329</strain>
    </source>
</reference>